<dbReference type="InterPro" id="IPR020556">
    <property type="entry name" value="Amidase_CS"/>
</dbReference>
<name>A0A6V8LH64_9ACTN</name>
<dbReference type="Pfam" id="PF11533">
    <property type="entry name" value="AtzH-like"/>
    <property type="match status" value="1"/>
</dbReference>
<dbReference type="AlphaFoldDB" id="A0A6V8LH64"/>
<sequence>MSIPAGLNDAFQAYERALMQNDLETMSRLFADEGTTLRGDGGGLLIGHEQIDAFRRGRSGALPRELVDVQIQVIDDNTALIVAVTAARRGGHGLQTQLWRRTTAGWQVTAAHVSAPPTTFDPAVWRIVGDPLVPPTGTGDLQGQTVAVKDVFAVAGHAIGAGVPTYLDGQPHATTHASAVARLLRAGAAIRGIARTDQLTYSLAGDNPHYGTPVNALVPGALPGGSSSGPATAVALGAASIGLGTDTAGSIRVPASYQGLWGLRTTHGSVPVDGMVPLAPDFDTVGLLTRTPQLLRSAAMALAPESAFALSGAVVDLDELGLTDLATYAEAFRVHQAFQAWSVHGAWIAEHPRAVLGSAGERFAAASRITSAEDARAREVLDRARSTIDGLLGGAVLRLPAAAGPAPRLWTSPREVERARRATLELTCIAGITGRPALVTPGSSTSEGPVGRCLLGPPNSELALIAWTMRNGEAE</sequence>
<dbReference type="Proteomes" id="UP000482960">
    <property type="component" value="Unassembled WGS sequence"/>
</dbReference>
<evidence type="ECO:0000259" key="1">
    <source>
        <dbReference type="Pfam" id="PF01425"/>
    </source>
</evidence>
<keyword evidence="3" id="KW-1185">Reference proteome</keyword>
<proteinExistence type="predicted"/>
<dbReference type="EMBL" id="BLPG01000001">
    <property type="protein sequence ID" value="GFJ95584.1"/>
    <property type="molecule type" value="Genomic_DNA"/>
</dbReference>
<dbReference type="InterPro" id="IPR024507">
    <property type="entry name" value="AtzH-like"/>
</dbReference>
<reference evidence="2 3" key="1">
    <citation type="submission" date="2020-03" db="EMBL/GenBank/DDBJ databases">
        <title>Whole genome shotgun sequence of Phytohabitans rumicis NBRC 108638.</title>
        <authorList>
            <person name="Komaki H."/>
            <person name="Tamura T."/>
        </authorList>
    </citation>
    <scope>NUCLEOTIDE SEQUENCE [LARGE SCALE GENOMIC DNA]</scope>
    <source>
        <strain evidence="2 3">NBRC 108638</strain>
    </source>
</reference>
<dbReference type="Gene3D" id="3.10.450.50">
    <property type="match status" value="1"/>
</dbReference>
<dbReference type="RefSeq" id="WP_173083209.1">
    <property type="nucleotide sequence ID" value="NZ_BAABJB010000021.1"/>
</dbReference>
<protein>
    <recommendedName>
        <fullName evidence="1">Amidase domain-containing protein</fullName>
    </recommendedName>
</protein>
<dbReference type="InterPro" id="IPR032710">
    <property type="entry name" value="NTF2-like_dom_sf"/>
</dbReference>
<accession>A0A6V8LH64</accession>
<dbReference type="InterPro" id="IPR023631">
    <property type="entry name" value="Amidase_dom"/>
</dbReference>
<dbReference type="PANTHER" id="PTHR46310">
    <property type="entry name" value="AMIDASE 1"/>
    <property type="match status" value="1"/>
</dbReference>
<dbReference type="SUPFAM" id="SSF54427">
    <property type="entry name" value="NTF2-like"/>
    <property type="match status" value="1"/>
</dbReference>
<dbReference type="PANTHER" id="PTHR46310:SF7">
    <property type="entry name" value="AMIDASE 1"/>
    <property type="match status" value="1"/>
</dbReference>
<dbReference type="SUPFAM" id="SSF75304">
    <property type="entry name" value="Amidase signature (AS) enzymes"/>
    <property type="match status" value="1"/>
</dbReference>
<evidence type="ECO:0000313" key="2">
    <source>
        <dbReference type="EMBL" id="GFJ95584.1"/>
    </source>
</evidence>
<organism evidence="2 3">
    <name type="scientific">Phytohabitans rumicis</name>
    <dbReference type="NCBI Taxonomy" id="1076125"/>
    <lineage>
        <taxon>Bacteria</taxon>
        <taxon>Bacillati</taxon>
        <taxon>Actinomycetota</taxon>
        <taxon>Actinomycetes</taxon>
        <taxon>Micromonosporales</taxon>
        <taxon>Micromonosporaceae</taxon>
    </lineage>
</organism>
<dbReference type="PROSITE" id="PS00571">
    <property type="entry name" value="AMIDASES"/>
    <property type="match status" value="1"/>
</dbReference>
<evidence type="ECO:0000313" key="3">
    <source>
        <dbReference type="Proteomes" id="UP000482960"/>
    </source>
</evidence>
<dbReference type="InterPro" id="IPR036928">
    <property type="entry name" value="AS_sf"/>
</dbReference>
<reference evidence="2 3" key="2">
    <citation type="submission" date="2020-03" db="EMBL/GenBank/DDBJ databases">
        <authorList>
            <person name="Ichikawa N."/>
            <person name="Kimura A."/>
            <person name="Kitahashi Y."/>
            <person name="Uohara A."/>
        </authorList>
    </citation>
    <scope>NUCLEOTIDE SEQUENCE [LARGE SCALE GENOMIC DNA]</scope>
    <source>
        <strain evidence="2 3">NBRC 108638</strain>
    </source>
</reference>
<gene>
    <name evidence="2" type="ORF">Prum_092260</name>
</gene>
<dbReference type="Pfam" id="PF01425">
    <property type="entry name" value="Amidase"/>
    <property type="match status" value="1"/>
</dbReference>
<feature type="domain" description="Amidase" evidence="1">
    <location>
        <begin position="139"/>
        <end position="291"/>
    </location>
</feature>
<dbReference type="Gene3D" id="3.90.1300.10">
    <property type="entry name" value="Amidase signature (AS) domain"/>
    <property type="match status" value="2"/>
</dbReference>
<comment type="caution">
    <text evidence="2">The sequence shown here is derived from an EMBL/GenBank/DDBJ whole genome shotgun (WGS) entry which is preliminary data.</text>
</comment>